<name>A0A1F7RZS9_9BACT</name>
<organism evidence="7 8">
    <name type="scientific">Candidatus Schekmanbacteria bacterium RBG_13_48_7</name>
    <dbReference type="NCBI Taxonomy" id="1817878"/>
    <lineage>
        <taxon>Bacteria</taxon>
        <taxon>Candidatus Schekmaniibacteriota</taxon>
    </lineage>
</organism>
<dbReference type="InterPro" id="IPR017441">
    <property type="entry name" value="Protein_kinase_ATP_BS"/>
</dbReference>
<dbReference type="PROSITE" id="PS50011">
    <property type="entry name" value="PROTEIN_KINASE_DOM"/>
    <property type="match status" value="1"/>
</dbReference>
<dbReference type="GO" id="GO:0005524">
    <property type="term" value="F:ATP binding"/>
    <property type="evidence" value="ECO:0007669"/>
    <property type="project" value="UniProtKB-UniRule"/>
</dbReference>
<evidence type="ECO:0000313" key="8">
    <source>
        <dbReference type="Proteomes" id="UP000179266"/>
    </source>
</evidence>
<feature type="binding site" evidence="5">
    <location>
        <position position="51"/>
    </location>
    <ligand>
        <name>ATP</name>
        <dbReference type="ChEBI" id="CHEBI:30616"/>
    </ligand>
</feature>
<keyword evidence="3" id="KW-0418">Kinase</keyword>
<dbReference type="InterPro" id="IPR000719">
    <property type="entry name" value="Prot_kinase_dom"/>
</dbReference>
<dbReference type="Gene3D" id="3.30.200.20">
    <property type="entry name" value="Phosphorylase Kinase, domain 1"/>
    <property type="match status" value="1"/>
</dbReference>
<evidence type="ECO:0000256" key="2">
    <source>
        <dbReference type="ARBA" id="ARBA00022741"/>
    </source>
</evidence>
<evidence type="ECO:0000256" key="3">
    <source>
        <dbReference type="ARBA" id="ARBA00022777"/>
    </source>
</evidence>
<dbReference type="PANTHER" id="PTHR43289:SF6">
    <property type="entry name" value="SERINE_THREONINE-PROTEIN KINASE NEKL-3"/>
    <property type="match status" value="1"/>
</dbReference>
<dbReference type="EMBL" id="MGDD01000104">
    <property type="protein sequence ID" value="OGL46971.1"/>
    <property type="molecule type" value="Genomic_DNA"/>
</dbReference>
<dbReference type="GO" id="GO:0004674">
    <property type="term" value="F:protein serine/threonine kinase activity"/>
    <property type="evidence" value="ECO:0007669"/>
    <property type="project" value="TreeGrafter"/>
</dbReference>
<sequence length="113" mass="12630">MDADNGDYHSVPVTMPAAVGRYGITRMIGEGGMGLVYEADDPVLHCKVALKVINSRYESEKSRKRFFQETRAAARLKHPNIISVFDLGKEGNQPFIAMELLEGKDLKSFLKQN</sequence>
<dbReference type="InterPro" id="IPR011009">
    <property type="entry name" value="Kinase-like_dom_sf"/>
</dbReference>
<keyword evidence="2 5" id="KW-0547">Nucleotide-binding</keyword>
<dbReference type="PANTHER" id="PTHR43289">
    <property type="entry name" value="MITOGEN-ACTIVATED PROTEIN KINASE KINASE KINASE 20-RELATED"/>
    <property type="match status" value="1"/>
</dbReference>
<evidence type="ECO:0000259" key="6">
    <source>
        <dbReference type="PROSITE" id="PS50011"/>
    </source>
</evidence>
<feature type="domain" description="Protein kinase" evidence="6">
    <location>
        <begin position="22"/>
        <end position="113"/>
    </location>
</feature>
<evidence type="ECO:0000256" key="4">
    <source>
        <dbReference type="ARBA" id="ARBA00022840"/>
    </source>
</evidence>
<accession>A0A1F7RZS9</accession>
<dbReference type="AlphaFoldDB" id="A0A1F7RZS9"/>
<comment type="caution">
    <text evidence="7">The sequence shown here is derived from an EMBL/GenBank/DDBJ whole genome shotgun (WGS) entry which is preliminary data.</text>
</comment>
<dbReference type="PROSITE" id="PS00107">
    <property type="entry name" value="PROTEIN_KINASE_ATP"/>
    <property type="match status" value="1"/>
</dbReference>
<evidence type="ECO:0000256" key="5">
    <source>
        <dbReference type="PROSITE-ProRule" id="PRU10141"/>
    </source>
</evidence>
<keyword evidence="4 5" id="KW-0067">ATP-binding</keyword>
<evidence type="ECO:0000313" key="7">
    <source>
        <dbReference type="EMBL" id="OGL46971.1"/>
    </source>
</evidence>
<keyword evidence="1" id="KW-0808">Transferase</keyword>
<proteinExistence type="predicted"/>
<dbReference type="Pfam" id="PF00069">
    <property type="entry name" value="Pkinase"/>
    <property type="match status" value="1"/>
</dbReference>
<gene>
    <name evidence="7" type="ORF">A2161_09410</name>
</gene>
<protein>
    <recommendedName>
        <fullName evidence="6">Protein kinase domain-containing protein</fullName>
    </recommendedName>
</protein>
<evidence type="ECO:0000256" key="1">
    <source>
        <dbReference type="ARBA" id="ARBA00022679"/>
    </source>
</evidence>
<dbReference type="SUPFAM" id="SSF56112">
    <property type="entry name" value="Protein kinase-like (PK-like)"/>
    <property type="match status" value="1"/>
</dbReference>
<dbReference type="Proteomes" id="UP000179266">
    <property type="component" value="Unassembled WGS sequence"/>
</dbReference>
<reference evidence="7 8" key="1">
    <citation type="journal article" date="2016" name="Nat. Commun.">
        <title>Thousands of microbial genomes shed light on interconnected biogeochemical processes in an aquifer system.</title>
        <authorList>
            <person name="Anantharaman K."/>
            <person name="Brown C.T."/>
            <person name="Hug L.A."/>
            <person name="Sharon I."/>
            <person name="Castelle C.J."/>
            <person name="Probst A.J."/>
            <person name="Thomas B.C."/>
            <person name="Singh A."/>
            <person name="Wilkins M.J."/>
            <person name="Karaoz U."/>
            <person name="Brodie E.L."/>
            <person name="Williams K.H."/>
            <person name="Hubbard S.S."/>
            <person name="Banfield J.F."/>
        </authorList>
    </citation>
    <scope>NUCLEOTIDE SEQUENCE [LARGE SCALE GENOMIC DNA]</scope>
</reference>